<dbReference type="AlphaFoldDB" id="A0A8T2RKE4"/>
<dbReference type="EC" id="3.2.1.1" evidence="4 9"/>
<evidence type="ECO:0000259" key="11">
    <source>
        <dbReference type="SMART" id="SM00810"/>
    </source>
</evidence>
<comment type="catalytic activity">
    <reaction evidence="1 9">
        <text>Endohydrolysis of (1-&gt;4)-alpha-D-glucosidic linkages in polysaccharides containing three or more (1-&gt;4)-alpha-linked D-glucose units.</text>
        <dbReference type="EC" id="3.2.1.1"/>
    </reaction>
</comment>
<evidence type="ECO:0000256" key="1">
    <source>
        <dbReference type="ARBA" id="ARBA00000548"/>
    </source>
</evidence>
<dbReference type="EMBL" id="CM035431">
    <property type="protein sequence ID" value="KAH7296167.1"/>
    <property type="molecule type" value="Genomic_DNA"/>
</dbReference>
<protein>
    <recommendedName>
        <fullName evidence="4 9">Alpha-amylase</fullName>
        <ecNumber evidence="4 9">3.2.1.1</ecNumber>
    </recommendedName>
</protein>
<dbReference type="GO" id="GO:0004556">
    <property type="term" value="F:alpha-amylase activity"/>
    <property type="evidence" value="ECO:0007669"/>
    <property type="project" value="UniProtKB-UniRule"/>
</dbReference>
<keyword evidence="5 9" id="KW-0378">Hydrolase</keyword>
<evidence type="ECO:0000256" key="6">
    <source>
        <dbReference type="ARBA" id="ARBA00023277"/>
    </source>
</evidence>
<reference evidence="12" key="1">
    <citation type="submission" date="2021-08" db="EMBL/GenBank/DDBJ databases">
        <title>WGS assembly of Ceratopteris richardii.</title>
        <authorList>
            <person name="Marchant D.B."/>
            <person name="Chen G."/>
            <person name="Jenkins J."/>
            <person name="Shu S."/>
            <person name="Leebens-Mack J."/>
            <person name="Grimwood J."/>
            <person name="Schmutz J."/>
            <person name="Soltis P."/>
            <person name="Soltis D."/>
            <person name="Chen Z.-H."/>
        </authorList>
    </citation>
    <scope>NUCLEOTIDE SEQUENCE</scope>
    <source>
        <strain evidence="12">Whitten #5841</strain>
        <tissue evidence="12">Leaf</tissue>
    </source>
</reference>
<evidence type="ECO:0000256" key="4">
    <source>
        <dbReference type="ARBA" id="ARBA00012595"/>
    </source>
</evidence>
<keyword evidence="13" id="KW-1185">Reference proteome</keyword>
<dbReference type="SMART" id="SM00810">
    <property type="entry name" value="Alpha-amyl_C2"/>
    <property type="match status" value="1"/>
</dbReference>
<evidence type="ECO:0000256" key="8">
    <source>
        <dbReference type="RuleBase" id="RU003615"/>
    </source>
</evidence>
<feature type="domain" description="Glycosyl hydrolase family 13 catalytic" evidence="10">
    <location>
        <begin position="12"/>
        <end position="355"/>
    </location>
</feature>
<evidence type="ECO:0000256" key="5">
    <source>
        <dbReference type="ARBA" id="ARBA00022801"/>
    </source>
</evidence>
<dbReference type="InterPro" id="IPR012850">
    <property type="entry name" value="A-amylase_bs_C"/>
</dbReference>
<dbReference type="Proteomes" id="UP000825935">
    <property type="component" value="Chromosome 26"/>
</dbReference>
<sequence length="404" mass="46330">MEGETVIRVGREILFQAFNWESHNLNWWRHLEDLVEYLAEVGFTSLWLPPSSSSLAPQGYLPKDFYRLDSAYGTENELRSLIQVINSKGLRAMADIVINHRVANKQGAGGHYNRYDGSSMPWDETAITADSGGHGNPSTGDVFGGVPNIDHTQEFVRQDIKKWLQWLLQDVGYSDLRFDYAKGYKADFVKEYIMAAGPCFCVGEYWDTCSYVEDGRQLDYNQDSHRQRIVDWIDGTGGLSAAFDFTTKAVLQEALKRGELWRLRDQQGRPPGVVGMWPSRAVTFLENHDTGSTQAHWPFPPEHVVKGYVYILTHPGLPMVFYDHFYEWGDVVRDAICTFIRIRKQQDIHSRSSIRILEANNSLYAAIIDDKVCMKIGPGQWHPELQEWNLATSGHEYALWERKR</sequence>
<dbReference type="PANTHER" id="PTHR43447">
    <property type="entry name" value="ALPHA-AMYLASE"/>
    <property type="match status" value="1"/>
</dbReference>
<accession>A0A8T2RKE4</accession>
<evidence type="ECO:0000313" key="13">
    <source>
        <dbReference type="Proteomes" id="UP000825935"/>
    </source>
</evidence>
<dbReference type="OrthoDB" id="550577at2759"/>
<evidence type="ECO:0000313" key="12">
    <source>
        <dbReference type="EMBL" id="KAH7296167.1"/>
    </source>
</evidence>
<dbReference type="Gene3D" id="3.20.20.80">
    <property type="entry name" value="Glycosidases"/>
    <property type="match status" value="1"/>
</dbReference>
<dbReference type="SMART" id="SM00642">
    <property type="entry name" value="Aamy"/>
    <property type="match status" value="1"/>
</dbReference>
<evidence type="ECO:0000256" key="7">
    <source>
        <dbReference type="ARBA" id="ARBA00023295"/>
    </source>
</evidence>
<dbReference type="InterPro" id="IPR013780">
    <property type="entry name" value="Glyco_hydro_b"/>
</dbReference>
<evidence type="ECO:0000256" key="2">
    <source>
        <dbReference type="ARBA" id="ARBA00001913"/>
    </source>
</evidence>
<evidence type="ECO:0000256" key="9">
    <source>
        <dbReference type="RuleBase" id="RU361134"/>
    </source>
</evidence>
<organism evidence="12 13">
    <name type="scientific">Ceratopteris richardii</name>
    <name type="common">Triangle waterfern</name>
    <dbReference type="NCBI Taxonomy" id="49495"/>
    <lineage>
        <taxon>Eukaryota</taxon>
        <taxon>Viridiplantae</taxon>
        <taxon>Streptophyta</taxon>
        <taxon>Embryophyta</taxon>
        <taxon>Tracheophyta</taxon>
        <taxon>Polypodiopsida</taxon>
        <taxon>Polypodiidae</taxon>
        <taxon>Polypodiales</taxon>
        <taxon>Pteridineae</taxon>
        <taxon>Pteridaceae</taxon>
        <taxon>Parkerioideae</taxon>
        <taxon>Ceratopteris</taxon>
    </lineage>
</organism>
<dbReference type="OMA" id="MQYFEWN"/>
<keyword evidence="7 9" id="KW-0326">Glycosidase</keyword>
<gene>
    <name evidence="12" type="ORF">KP509_26G011800</name>
</gene>
<dbReference type="SUPFAM" id="SSF51011">
    <property type="entry name" value="Glycosyl hydrolase domain"/>
    <property type="match status" value="1"/>
</dbReference>
<name>A0A8T2RKE4_CERRI</name>
<evidence type="ECO:0000259" key="10">
    <source>
        <dbReference type="SMART" id="SM00642"/>
    </source>
</evidence>
<comment type="caution">
    <text evidence="12">The sequence shown here is derived from an EMBL/GenBank/DDBJ whole genome shotgun (WGS) entry which is preliminary data.</text>
</comment>
<dbReference type="SUPFAM" id="SSF51445">
    <property type="entry name" value="(Trans)glycosidases"/>
    <property type="match status" value="1"/>
</dbReference>
<dbReference type="GO" id="GO:0005975">
    <property type="term" value="P:carbohydrate metabolic process"/>
    <property type="evidence" value="ECO:0007669"/>
    <property type="project" value="InterPro"/>
</dbReference>
<evidence type="ECO:0000256" key="3">
    <source>
        <dbReference type="ARBA" id="ARBA00008061"/>
    </source>
</evidence>
<dbReference type="PRINTS" id="PR00110">
    <property type="entry name" value="ALPHAAMYLASE"/>
</dbReference>
<keyword evidence="6 9" id="KW-0119">Carbohydrate metabolism</keyword>
<feature type="domain" description="Alpha-amylase C-terminal beta-sheet" evidence="11">
    <location>
        <begin position="344"/>
        <end position="402"/>
    </location>
</feature>
<dbReference type="CDD" id="cd11314">
    <property type="entry name" value="AmyAc_arch_bac_plant_AmyA"/>
    <property type="match status" value="1"/>
</dbReference>
<dbReference type="InterPro" id="IPR006047">
    <property type="entry name" value="GH13_cat_dom"/>
</dbReference>
<dbReference type="GO" id="GO:0005509">
    <property type="term" value="F:calcium ion binding"/>
    <property type="evidence" value="ECO:0007669"/>
    <property type="project" value="InterPro"/>
</dbReference>
<dbReference type="InterPro" id="IPR006046">
    <property type="entry name" value="Alpha_amylase"/>
</dbReference>
<dbReference type="InterPro" id="IPR017853">
    <property type="entry name" value="GH"/>
</dbReference>
<comment type="cofactor">
    <cofactor evidence="2">
        <name>Ca(2+)</name>
        <dbReference type="ChEBI" id="CHEBI:29108"/>
    </cofactor>
</comment>
<dbReference type="Pfam" id="PF00128">
    <property type="entry name" value="Alpha-amylase"/>
    <property type="match status" value="1"/>
</dbReference>
<dbReference type="Gene3D" id="2.60.40.1180">
    <property type="entry name" value="Golgi alpha-mannosidase II"/>
    <property type="match status" value="1"/>
</dbReference>
<proteinExistence type="inferred from homology"/>
<comment type="similarity">
    <text evidence="3 8">Belongs to the glycosyl hydrolase 13 family.</text>
</comment>
<dbReference type="Pfam" id="PF07821">
    <property type="entry name" value="Alpha-amyl_C2"/>
    <property type="match status" value="1"/>
</dbReference>